<evidence type="ECO:0000313" key="2">
    <source>
        <dbReference type="EMBL" id="CEM10027.1"/>
    </source>
</evidence>
<name>A0A0G4FAT8_9ALVE</name>
<organism evidence="2">
    <name type="scientific">Chromera velia CCMP2878</name>
    <dbReference type="NCBI Taxonomy" id="1169474"/>
    <lineage>
        <taxon>Eukaryota</taxon>
        <taxon>Sar</taxon>
        <taxon>Alveolata</taxon>
        <taxon>Colpodellida</taxon>
        <taxon>Chromeraceae</taxon>
        <taxon>Chromera</taxon>
    </lineage>
</organism>
<feature type="compositionally biased region" description="Polar residues" evidence="1">
    <location>
        <begin position="42"/>
        <end position="55"/>
    </location>
</feature>
<dbReference type="AlphaFoldDB" id="A0A0G4FAT8"/>
<proteinExistence type="predicted"/>
<dbReference type="PhylomeDB" id="A0A0G4FAT8"/>
<accession>A0A0G4FAT8</accession>
<feature type="compositionally biased region" description="Low complexity" evidence="1">
    <location>
        <begin position="131"/>
        <end position="144"/>
    </location>
</feature>
<gene>
    <name evidence="2" type="ORF">Cvel_16059</name>
</gene>
<feature type="region of interest" description="Disordered" evidence="1">
    <location>
        <begin position="131"/>
        <end position="171"/>
    </location>
</feature>
<sequence length="273" mass="30386">MASLHSVPTSSSVVPSEDNGRYTPLRCPSDSSHTKPNVDLPQPQTAGPSSTAQSVVSSQLPLTMVMSPYLLTGPGDRVLFNHPEKQRDKREDLWEDAIIKQRYGGHVYTIQLFRIQHSMLAHIRCLRPSSKTSPPASCSSLPHPLNLPYPPSSSPSDSQPSPPLLPHASSAIPSALSEPTLGELPSIHDFHQGEMIIWEVPKTQRRFLGKVVGIDKKTELFEVHTWGSLRHGALRNRTFAPMWRRPTGHRVQYQYQQPPSHNPNICIIALDEI</sequence>
<protein>
    <submittedName>
        <fullName evidence="2">Uncharacterized protein</fullName>
    </submittedName>
</protein>
<dbReference type="VEuPathDB" id="CryptoDB:Cvel_16059"/>
<dbReference type="EMBL" id="CDMZ01000244">
    <property type="protein sequence ID" value="CEM10027.1"/>
    <property type="molecule type" value="Genomic_DNA"/>
</dbReference>
<feature type="compositionally biased region" description="Low complexity" evidence="1">
    <location>
        <begin position="1"/>
        <end position="16"/>
    </location>
</feature>
<reference evidence="2" key="1">
    <citation type="submission" date="2014-11" db="EMBL/GenBank/DDBJ databases">
        <authorList>
            <person name="Otto D Thomas"/>
            <person name="Naeem Raeece"/>
        </authorList>
    </citation>
    <scope>NUCLEOTIDE SEQUENCE</scope>
</reference>
<feature type="region of interest" description="Disordered" evidence="1">
    <location>
        <begin position="1"/>
        <end position="55"/>
    </location>
</feature>
<evidence type="ECO:0000256" key="1">
    <source>
        <dbReference type="SAM" id="MobiDB-lite"/>
    </source>
</evidence>